<keyword evidence="2 6" id="KW-0472">Membrane</keyword>
<dbReference type="HAMAP" id="MF_01186">
    <property type="entry name" value="LPS_assembly_LptE"/>
    <property type="match status" value="1"/>
</dbReference>
<dbReference type="EMBL" id="BMXP01000001">
    <property type="protein sequence ID" value="GGW77194.1"/>
    <property type="molecule type" value="Genomic_DNA"/>
</dbReference>
<comment type="similarity">
    <text evidence="6">Belongs to the LptE lipoprotein family.</text>
</comment>
<gene>
    <name evidence="6 7" type="primary">lptE</name>
    <name evidence="7" type="ORF">GCM10007391_07680</name>
</gene>
<proteinExistence type="inferred from homology"/>
<dbReference type="GO" id="GO:0015920">
    <property type="term" value="P:lipopolysaccharide transport"/>
    <property type="evidence" value="ECO:0007669"/>
    <property type="project" value="TreeGrafter"/>
</dbReference>
<evidence type="ECO:0000256" key="3">
    <source>
        <dbReference type="ARBA" id="ARBA00023139"/>
    </source>
</evidence>
<dbReference type="GO" id="GO:1990351">
    <property type="term" value="C:transporter complex"/>
    <property type="evidence" value="ECO:0007669"/>
    <property type="project" value="TreeGrafter"/>
</dbReference>
<reference evidence="7" key="1">
    <citation type="journal article" date="2014" name="Int. J. Syst. Evol. Microbiol.">
        <title>Complete genome sequence of Corynebacterium casei LMG S-19264T (=DSM 44701T), isolated from a smear-ripened cheese.</title>
        <authorList>
            <consortium name="US DOE Joint Genome Institute (JGI-PGF)"/>
            <person name="Walter F."/>
            <person name="Albersmeier A."/>
            <person name="Kalinowski J."/>
            <person name="Ruckert C."/>
        </authorList>
    </citation>
    <scope>NUCLEOTIDE SEQUENCE</scope>
    <source>
        <strain evidence="7">KCTC 22164</strain>
    </source>
</reference>
<evidence type="ECO:0000256" key="5">
    <source>
        <dbReference type="ARBA" id="ARBA00023288"/>
    </source>
</evidence>
<comment type="caution">
    <text evidence="7">The sequence shown here is derived from an EMBL/GenBank/DDBJ whole genome shotgun (WGS) entry which is preliminary data.</text>
</comment>
<dbReference type="PANTHER" id="PTHR38098:SF1">
    <property type="entry name" value="LPS-ASSEMBLY LIPOPROTEIN LPTE"/>
    <property type="match status" value="1"/>
</dbReference>
<dbReference type="Pfam" id="PF04390">
    <property type="entry name" value="LptE"/>
    <property type="match status" value="1"/>
</dbReference>
<reference evidence="7" key="2">
    <citation type="submission" date="2020-09" db="EMBL/GenBank/DDBJ databases">
        <authorList>
            <person name="Sun Q."/>
            <person name="Kim S."/>
        </authorList>
    </citation>
    <scope>NUCLEOTIDE SEQUENCE</scope>
    <source>
        <strain evidence="7">KCTC 22164</strain>
    </source>
</reference>
<keyword evidence="4 6" id="KW-0998">Cell outer membrane</keyword>
<keyword evidence="8" id="KW-1185">Reference proteome</keyword>
<dbReference type="InterPro" id="IPR007485">
    <property type="entry name" value="LPS_assembly_LptE"/>
</dbReference>
<comment type="function">
    <text evidence="6">Together with LptD, is involved in the assembly of lipopolysaccharide (LPS) at the surface of the outer membrane. Required for the proper assembly of LptD. Binds LPS and may serve as the LPS recognition site at the outer membrane.</text>
</comment>
<organism evidence="7 8">
    <name type="scientific">Alteromonas halophila</name>
    <dbReference type="NCBI Taxonomy" id="516698"/>
    <lineage>
        <taxon>Bacteria</taxon>
        <taxon>Pseudomonadati</taxon>
        <taxon>Pseudomonadota</taxon>
        <taxon>Gammaproteobacteria</taxon>
        <taxon>Alteromonadales</taxon>
        <taxon>Alteromonadaceae</taxon>
        <taxon>Alteromonas/Salinimonas group</taxon>
        <taxon>Alteromonas</taxon>
    </lineage>
</organism>
<evidence type="ECO:0000256" key="4">
    <source>
        <dbReference type="ARBA" id="ARBA00023237"/>
    </source>
</evidence>
<evidence type="ECO:0000313" key="7">
    <source>
        <dbReference type="EMBL" id="GGW77194.1"/>
    </source>
</evidence>
<name>A0A918JG16_9ALTE</name>
<keyword evidence="5 7" id="KW-0449">Lipoprotein</keyword>
<sequence>MLVAASLLAGCGFTLRGAPALPDDLDYVLIVSARQHAPLKRALVNQLDIYGLEGGTRTNVAPVERQLVISLAPEQLERRLLSVYSSGQVAEYELIYGVNYTVTFPGFDPVSSYFEVLRDYQDDPDQVLAKSRELDLVLSEMREEAADRIIRRLSTQAARLGTGQ</sequence>
<dbReference type="AlphaFoldDB" id="A0A918JG16"/>
<keyword evidence="3" id="KW-0564">Palmitate</keyword>
<evidence type="ECO:0000313" key="8">
    <source>
        <dbReference type="Proteomes" id="UP000631300"/>
    </source>
</evidence>
<keyword evidence="1" id="KW-0732">Signal</keyword>
<evidence type="ECO:0000256" key="2">
    <source>
        <dbReference type="ARBA" id="ARBA00023136"/>
    </source>
</evidence>
<accession>A0A918JG16</accession>
<dbReference type="Gene3D" id="3.30.160.150">
    <property type="entry name" value="Lipoprotein like domain"/>
    <property type="match status" value="1"/>
</dbReference>
<dbReference type="GO" id="GO:0001530">
    <property type="term" value="F:lipopolysaccharide binding"/>
    <property type="evidence" value="ECO:0007669"/>
    <property type="project" value="TreeGrafter"/>
</dbReference>
<protein>
    <recommendedName>
        <fullName evidence="6">LPS-assembly lipoprotein LptE</fullName>
    </recommendedName>
</protein>
<dbReference type="PANTHER" id="PTHR38098">
    <property type="entry name" value="LPS-ASSEMBLY LIPOPROTEIN LPTE"/>
    <property type="match status" value="1"/>
</dbReference>
<evidence type="ECO:0000256" key="1">
    <source>
        <dbReference type="ARBA" id="ARBA00022729"/>
    </source>
</evidence>
<dbReference type="GO" id="GO:0043165">
    <property type="term" value="P:Gram-negative-bacterium-type cell outer membrane assembly"/>
    <property type="evidence" value="ECO:0007669"/>
    <property type="project" value="UniProtKB-UniRule"/>
</dbReference>
<evidence type="ECO:0000256" key="6">
    <source>
        <dbReference type="HAMAP-Rule" id="MF_01186"/>
    </source>
</evidence>
<dbReference type="Proteomes" id="UP000631300">
    <property type="component" value="Unassembled WGS sequence"/>
</dbReference>
<comment type="subunit">
    <text evidence="6">Component of the lipopolysaccharide transport and assembly complex. Interacts with LptD.</text>
</comment>
<dbReference type="GO" id="GO:0009279">
    <property type="term" value="C:cell outer membrane"/>
    <property type="evidence" value="ECO:0007669"/>
    <property type="project" value="UniProtKB-UniRule"/>
</dbReference>